<dbReference type="SUPFAM" id="SSF56935">
    <property type="entry name" value="Porins"/>
    <property type="match status" value="1"/>
</dbReference>
<dbReference type="InterPro" id="IPR023614">
    <property type="entry name" value="Porin_dom_sf"/>
</dbReference>
<dbReference type="InterPro" id="IPR033900">
    <property type="entry name" value="Gram_neg_porin_domain"/>
</dbReference>
<gene>
    <name evidence="2" type="ORF">MNB_SV-13-678</name>
</gene>
<name>A0A1W1CSN2_9ZZZZ</name>
<accession>A0A1W1CSN2</accession>
<reference evidence="2" key="1">
    <citation type="submission" date="2016-10" db="EMBL/GenBank/DDBJ databases">
        <authorList>
            <person name="de Groot N.N."/>
        </authorList>
    </citation>
    <scope>NUCLEOTIDE SEQUENCE</scope>
</reference>
<protein>
    <recommendedName>
        <fullName evidence="1">Porin domain-containing protein</fullName>
    </recommendedName>
</protein>
<evidence type="ECO:0000313" key="2">
    <source>
        <dbReference type="EMBL" id="SFV68681.1"/>
    </source>
</evidence>
<feature type="domain" description="Porin" evidence="1">
    <location>
        <begin position="37"/>
        <end position="387"/>
    </location>
</feature>
<dbReference type="EMBL" id="FPHM01000125">
    <property type="protein sequence ID" value="SFV68681.1"/>
    <property type="molecule type" value="Genomic_DNA"/>
</dbReference>
<sequence>MKKTLLLSVIASTMIMAGGDIAPTEPVIGTEGMAEASTWDYTGQGVLYTQTVDSAGNLDLFGSETTYAGWGLQLGATASDLGAGFGAGVEVSGIVASSSAGFYTGGGNTGTTSGGITQAYLTYGVGSTSVKVGRQQLPKGLSPFAFSEGWQVFKNTFDAALVVNTSIPNTTLVYAAVVNANSSLGEYLNEDSFKKINENGDVVHMVTAQNKSLDGLTLTGSYYFAPDYTKDGNDLSVAWGDAKYNGGAFNLAVQGGQIDPGSLGQATTAMGAKVGAKFGDFTAMAAYSSVDKDGMVSMTNFAGVKSPLYTQMVLNNVGHYHDAPGSEFVKVGATAKSLGGTVKAFYGAGTNDSDATKGDYSQLDLMYVTKLSENVKFFAAYVYTDDSAYTAATTTSSRPSANNFLRFWARYNFN</sequence>
<dbReference type="Gene3D" id="2.40.160.10">
    <property type="entry name" value="Porin"/>
    <property type="match status" value="1"/>
</dbReference>
<proteinExistence type="predicted"/>
<evidence type="ECO:0000259" key="1">
    <source>
        <dbReference type="Pfam" id="PF13609"/>
    </source>
</evidence>
<dbReference type="Pfam" id="PF13609">
    <property type="entry name" value="Porin_4"/>
    <property type="match status" value="1"/>
</dbReference>
<organism evidence="2">
    <name type="scientific">hydrothermal vent metagenome</name>
    <dbReference type="NCBI Taxonomy" id="652676"/>
    <lineage>
        <taxon>unclassified sequences</taxon>
        <taxon>metagenomes</taxon>
        <taxon>ecological metagenomes</taxon>
    </lineage>
</organism>
<dbReference type="AlphaFoldDB" id="A0A1W1CSN2"/>